<name>A0ABP1F904_9FLAO</name>
<proteinExistence type="predicted"/>
<protein>
    <submittedName>
        <fullName evidence="1">Uncharacterized protein</fullName>
    </submittedName>
</protein>
<evidence type="ECO:0000313" key="2">
    <source>
        <dbReference type="Proteomes" id="UP001497602"/>
    </source>
</evidence>
<gene>
    <name evidence="1" type="ORF">T190115A13A_20143</name>
</gene>
<sequence>MFFLYLTPLTHTNLSNTLNNYPHKLIKTIHPFVFKKNVTFYLQLFLLLLHS</sequence>
<dbReference type="EMBL" id="CAXJRC010000022">
    <property type="protein sequence ID" value="CAL2106863.1"/>
    <property type="molecule type" value="Genomic_DNA"/>
</dbReference>
<reference evidence="1 2" key="1">
    <citation type="submission" date="2024-05" db="EMBL/GenBank/DDBJ databases">
        <authorList>
            <person name="Duchaud E."/>
        </authorList>
    </citation>
    <scope>NUCLEOTIDE SEQUENCE [LARGE SCALE GENOMIC DNA]</scope>
    <source>
        <strain evidence="1">Ena-SAMPLE-TAB-13-05-2024-13:56:06:370-140305</strain>
    </source>
</reference>
<organism evidence="1 2">
    <name type="scientific">Tenacibaculum vairaonense</name>
    <dbReference type="NCBI Taxonomy" id="3137860"/>
    <lineage>
        <taxon>Bacteria</taxon>
        <taxon>Pseudomonadati</taxon>
        <taxon>Bacteroidota</taxon>
        <taxon>Flavobacteriia</taxon>
        <taxon>Flavobacteriales</taxon>
        <taxon>Flavobacteriaceae</taxon>
        <taxon>Tenacibaculum</taxon>
    </lineage>
</organism>
<comment type="caution">
    <text evidence="1">The sequence shown here is derived from an EMBL/GenBank/DDBJ whole genome shotgun (WGS) entry which is preliminary data.</text>
</comment>
<keyword evidence="2" id="KW-1185">Reference proteome</keyword>
<evidence type="ECO:0000313" key="1">
    <source>
        <dbReference type="EMBL" id="CAL2106863.1"/>
    </source>
</evidence>
<accession>A0ABP1F904</accession>
<dbReference type="Proteomes" id="UP001497602">
    <property type="component" value="Unassembled WGS sequence"/>
</dbReference>